<dbReference type="EMBL" id="PYMB01000001">
    <property type="protein sequence ID" value="PSW16400.1"/>
    <property type="molecule type" value="Genomic_DNA"/>
</dbReference>
<dbReference type="RefSeq" id="WP_107297021.1">
    <property type="nucleotide sequence ID" value="NZ_JAHVIB010000002.1"/>
</dbReference>
<name>A0A2T3NLN1_9GAMM</name>
<gene>
    <name evidence="2" type="ORF">C9J01_05225</name>
</gene>
<reference evidence="2 3" key="1">
    <citation type="submission" date="2018-03" db="EMBL/GenBank/DDBJ databases">
        <title>Whole genome sequencing of Histamine producing bacteria.</title>
        <authorList>
            <person name="Butler K."/>
        </authorList>
    </citation>
    <scope>NUCLEOTIDE SEQUENCE [LARGE SCALE GENOMIC DNA]</scope>
    <source>
        <strain evidence="2 3">DSM 19138</strain>
    </source>
</reference>
<evidence type="ECO:0000256" key="1">
    <source>
        <dbReference type="SAM" id="MobiDB-lite"/>
    </source>
</evidence>
<protein>
    <submittedName>
        <fullName evidence="2">Uncharacterized protein</fullName>
    </submittedName>
</protein>
<proteinExistence type="predicted"/>
<accession>A0A2T3NLN1</accession>
<organism evidence="2 3">
    <name type="scientific">Photobacterium rosenbergii</name>
    <dbReference type="NCBI Taxonomy" id="294936"/>
    <lineage>
        <taxon>Bacteria</taxon>
        <taxon>Pseudomonadati</taxon>
        <taxon>Pseudomonadota</taxon>
        <taxon>Gammaproteobacteria</taxon>
        <taxon>Vibrionales</taxon>
        <taxon>Vibrionaceae</taxon>
        <taxon>Photobacterium</taxon>
    </lineage>
</organism>
<sequence length="73" mass="8621">MTEERAINLYYYLVQSKAPKRELDVAISLLKQRYGIDLSRLEKKRHRPQNRFDINSYGAGGSRTMNQTRQMQS</sequence>
<feature type="region of interest" description="Disordered" evidence="1">
    <location>
        <begin position="51"/>
        <end position="73"/>
    </location>
</feature>
<dbReference type="Proteomes" id="UP000241346">
    <property type="component" value="Unassembled WGS sequence"/>
</dbReference>
<evidence type="ECO:0000313" key="3">
    <source>
        <dbReference type="Proteomes" id="UP000241346"/>
    </source>
</evidence>
<dbReference type="AlphaFoldDB" id="A0A2T3NLN1"/>
<evidence type="ECO:0000313" key="2">
    <source>
        <dbReference type="EMBL" id="PSW16400.1"/>
    </source>
</evidence>
<dbReference type="OrthoDB" id="5819175at2"/>
<feature type="compositionally biased region" description="Polar residues" evidence="1">
    <location>
        <begin position="63"/>
        <end position="73"/>
    </location>
</feature>
<comment type="caution">
    <text evidence="2">The sequence shown here is derived from an EMBL/GenBank/DDBJ whole genome shotgun (WGS) entry which is preliminary data.</text>
</comment>